<dbReference type="Gene3D" id="3.40.50.2300">
    <property type="match status" value="1"/>
</dbReference>
<dbReference type="PANTHER" id="PTHR44591:SF25">
    <property type="entry name" value="CHEMOTAXIS TWO-COMPONENT RESPONSE REGULATOR"/>
    <property type="match status" value="1"/>
</dbReference>
<feature type="modified residue" description="4-aspartylphosphate" evidence="2">
    <location>
        <position position="55"/>
    </location>
</feature>
<dbReference type="GO" id="GO:0000160">
    <property type="term" value="P:phosphorelay signal transduction system"/>
    <property type="evidence" value="ECO:0007669"/>
    <property type="project" value="InterPro"/>
</dbReference>
<evidence type="ECO:0000313" key="5">
    <source>
        <dbReference type="Proteomes" id="UP000637002"/>
    </source>
</evidence>
<reference evidence="4" key="1">
    <citation type="journal article" date="2014" name="Int. J. Syst. Evol. Microbiol.">
        <title>Complete genome sequence of Corynebacterium casei LMG S-19264T (=DSM 44701T), isolated from a smear-ripened cheese.</title>
        <authorList>
            <consortium name="US DOE Joint Genome Institute (JGI-PGF)"/>
            <person name="Walter F."/>
            <person name="Albersmeier A."/>
            <person name="Kalinowski J."/>
            <person name="Ruckert C."/>
        </authorList>
    </citation>
    <scope>NUCLEOTIDE SEQUENCE</scope>
    <source>
        <strain evidence="4">CGMCC 1.12919</strain>
    </source>
</reference>
<dbReference type="SMART" id="SM00448">
    <property type="entry name" value="REC"/>
    <property type="match status" value="1"/>
</dbReference>
<evidence type="ECO:0000313" key="4">
    <source>
        <dbReference type="EMBL" id="GGC88832.1"/>
    </source>
</evidence>
<proteinExistence type="predicted"/>
<dbReference type="PANTHER" id="PTHR44591">
    <property type="entry name" value="STRESS RESPONSE REGULATOR PROTEIN 1"/>
    <property type="match status" value="1"/>
</dbReference>
<dbReference type="PROSITE" id="PS50110">
    <property type="entry name" value="RESPONSE_REGULATORY"/>
    <property type="match status" value="1"/>
</dbReference>
<accession>A0A916UUA8</accession>
<evidence type="ECO:0000259" key="3">
    <source>
        <dbReference type="PROSITE" id="PS50110"/>
    </source>
</evidence>
<dbReference type="AlphaFoldDB" id="A0A916UUA8"/>
<protein>
    <submittedName>
        <fullName evidence="4">Response regulator</fullName>
    </submittedName>
</protein>
<keyword evidence="5" id="KW-1185">Reference proteome</keyword>
<dbReference type="InterPro" id="IPR050595">
    <property type="entry name" value="Bact_response_regulator"/>
</dbReference>
<reference evidence="4" key="2">
    <citation type="submission" date="2020-09" db="EMBL/GenBank/DDBJ databases">
        <authorList>
            <person name="Sun Q."/>
            <person name="Zhou Y."/>
        </authorList>
    </citation>
    <scope>NUCLEOTIDE SEQUENCE</scope>
    <source>
        <strain evidence="4">CGMCC 1.12919</strain>
    </source>
</reference>
<dbReference type="Proteomes" id="UP000637002">
    <property type="component" value="Unassembled WGS sequence"/>
</dbReference>
<comment type="caution">
    <text evidence="4">The sequence shown here is derived from an EMBL/GenBank/DDBJ whole genome shotgun (WGS) entry which is preliminary data.</text>
</comment>
<feature type="domain" description="Response regulatory" evidence="3">
    <location>
        <begin position="6"/>
        <end position="120"/>
    </location>
</feature>
<dbReference type="InterPro" id="IPR001789">
    <property type="entry name" value="Sig_transdc_resp-reg_receiver"/>
</dbReference>
<dbReference type="SUPFAM" id="SSF52172">
    <property type="entry name" value="CheY-like"/>
    <property type="match status" value="1"/>
</dbReference>
<dbReference type="InterPro" id="IPR011006">
    <property type="entry name" value="CheY-like_superfamily"/>
</dbReference>
<dbReference type="RefSeq" id="WP_244642239.1">
    <property type="nucleotide sequence ID" value="NZ_BMGG01000011.1"/>
</dbReference>
<sequence length="121" mass="12944">MSYPAIVSIVDDDLDVRSATASLVRSVGAEARTFASAQEFLDSAELHSTRCLITDVQMPGMTGLELLERVRALHCTFPVIVVTAYETQSAQRRAMSGGASAFMSKPIDADQLLDCLASCGD</sequence>
<keyword evidence="1 2" id="KW-0597">Phosphoprotein</keyword>
<gene>
    <name evidence="4" type="ORF">GCM10010994_53410</name>
</gene>
<dbReference type="EMBL" id="BMGG01000011">
    <property type="protein sequence ID" value="GGC88832.1"/>
    <property type="molecule type" value="Genomic_DNA"/>
</dbReference>
<evidence type="ECO:0000256" key="1">
    <source>
        <dbReference type="ARBA" id="ARBA00022553"/>
    </source>
</evidence>
<dbReference type="Pfam" id="PF00072">
    <property type="entry name" value="Response_reg"/>
    <property type="match status" value="1"/>
</dbReference>
<name>A0A916UUA8_9HYPH</name>
<evidence type="ECO:0000256" key="2">
    <source>
        <dbReference type="PROSITE-ProRule" id="PRU00169"/>
    </source>
</evidence>
<organism evidence="4 5">
    <name type="scientific">Chelatococcus reniformis</name>
    <dbReference type="NCBI Taxonomy" id="1494448"/>
    <lineage>
        <taxon>Bacteria</taxon>
        <taxon>Pseudomonadati</taxon>
        <taxon>Pseudomonadota</taxon>
        <taxon>Alphaproteobacteria</taxon>
        <taxon>Hyphomicrobiales</taxon>
        <taxon>Chelatococcaceae</taxon>
        <taxon>Chelatococcus</taxon>
    </lineage>
</organism>